<dbReference type="Proteomes" id="UP000800040">
    <property type="component" value="Unassembled WGS sequence"/>
</dbReference>
<evidence type="ECO:0000256" key="2">
    <source>
        <dbReference type="SAM" id="Phobius"/>
    </source>
</evidence>
<dbReference type="OrthoDB" id="2392789at2759"/>
<dbReference type="GO" id="GO:0046921">
    <property type="term" value="F:alpha-(1-&gt;6)-fucosyltransferase activity"/>
    <property type="evidence" value="ECO:0007669"/>
    <property type="project" value="TreeGrafter"/>
</dbReference>
<dbReference type="AlphaFoldDB" id="A0A6A5KI61"/>
<keyword evidence="2" id="KW-0472">Membrane</keyword>
<reference evidence="3" key="1">
    <citation type="submission" date="2020-01" db="EMBL/GenBank/DDBJ databases">
        <authorList>
            <consortium name="DOE Joint Genome Institute"/>
            <person name="Haridas S."/>
            <person name="Albert R."/>
            <person name="Binder M."/>
            <person name="Bloem J."/>
            <person name="Labutti K."/>
            <person name="Salamov A."/>
            <person name="Andreopoulos B."/>
            <person name="Baker S.E."/>
            <person name="Barry K."/>
            <person name="Bills G."/>
            <person name="Bluhm B.H."/>
            <person name="Cannon C."/>
            <person name="Castanera R."/>
            <person name="Culley D.E."/>
            <person name="Daum C."/>
            <person name="Ezra D."/>
            <person name="Gonzalez J.B."/>
            <person name="Henrissat B."/>
            <person name="Kuo A."/>
            <person name="Liang C."/>
            <person name="Lipzen A."/>
            <person name="Lutzoni F."/>
            <person name="Magnuson J."/>
            <person name="Mondo S."/>
            <person name="Nolan M."/>
            <person name="Ohm R."/>
            <person name="Pangilinan J."/>
            <person name="Park H.-J."/>
            <person name="Ramirez L."/>
            <person name="Alfaro M."/>
            <person name="Sun H."/>
            <person name="Tritt A."/>
            <person name="Yoshinaga Y."/>
            <person name="Zwiers L.-H."/>
            <person name="Turgeon B.G."/>
            <person name="Goodwin S.B."/>
            <person name="Spatafora J.W."/>
            <person name="Crous P.W."/>
            <person name="Grigoriev I.V."/>
        </authorList>
    </citation>
    <scope>NUCLEOTIDE SEQUENCE</scope>
    <source>
        <strain evidence="3">P77</strain>
    </source>
</reference>
<organism evidence="3 4">
    <name type="scientific">Decorospora gaudefroyi</name>
    <dbReference type="NCBI Taxonomy" id="184978"/>
    <lineage>
        <taxon>Eukaryota</taxon>
        <taxon>Fungi</taxon>
        <taxon>Dikarya</taxon>
        <taxon>Ascomycota</taxon>
        <taxon>Pezizomycotina</taxon>
        <taxon>Dothideomycetes</taxon>
        <taxon>Pleosporomycetidae</taxon>
        <taxon>Pleosporales</taxon>
        <taxon>Pleosporineae</taxon>
        <taxon>Pleosporaceae</taxon>
        <taxon>Decorospora</taxon>
    </lineage>
</organism>
<evidence type="ECO:0000256" key="1">
    <source>
        <dbReference type="SAM" id="MobiDB-lite"/>
    </source>
</evidence>
<gene>
    <name evidence="3" type="ORF">BDW02DRAFT_492914</name>
</gene>
<dbReference type="EMBL" id="ML975269">
    <property type="protein sequence ID" value="KAF1836818.1"/>
    <property type="molecule type" value="Genomic_DNA"/>
</dbReference>
<feature type="transmembrane region" description="Helical" evidence="2">
    <location>
        <begin position="84"/>
        <end position="103"/>
    </location>
</feature>
<dbReference type="PANTHER" id="PTHR13132">
    <property type="entry name" value="ALPHA- 1,6 -FUCOSYLTRANSFERASE"/>
    <property type="match status" value="1"/>
</dbReference>
<evidence type="ECO:0000313" key="4">
    <source>
        <dbReference type="Proteomes" id="UP000800040"/>
    </source>
</evidence>
<keyword evidence="2" id="KW-0812">Transmembrane</keyword>
<keyword evidence="2" id="KW-1133">Transmembrane helix</keyword>
<sequence length="625" mass="69975">MLNQATKKFSKMHARRNPNLSIQSTSQYSQLSPPPQSATSGAFLSPTVASRRGLLAKSPPPSPSLPSLLPKHGKKASQPSHAKLVKRILLGCCAVAFLLWIILRQLYTASQQAVSYEDESGEEWEMVGGSRLPQEPSALALQDAKGKMRWTVSIPANYEFPLRPAQYREICHQSMELSHTLRQAAQASSGFAKRMLNYYQQDQYYIDVQEAEEQALLPPSKAAGRPKGFVEDEAIQDGFSTEGLKVCDRTLTYVMETEDAGFGNTLMRLWMSYGLAKAENRSFFIDDTRWPYGKYLSYFQPPPSTNCLPPPPSHIVPCPHTARHIVVSSPTIKSTFGHSFTDEYEDATKMRVMRQANIFALARTGYEALFKLRTDDAEYVQKHALELYSPVKSEGGISIGMHVRHGDKHPMEYEYQKDYIPLARYIEAARDLYIELIENAHSKKQKRSLFSPFPPSSQNSNHHLYTARHNAAQMVLASDDPLVYESPELGHAVRAQDRIVLATKAALEAAQSSPQKNKWIDEITGWEGGFYTNVFFSLGQPVGNAEDVGKLSNNERVPEQAMKLRELVGRAYLLDLAVLGKADTIVCGVSSTTCRLLGVMLGWEGVVGGKWRNVDGEFEWRGIMW</sequence>
<feature type="region of interest" description="Disordered" evidence="1">
    <location>
        <begin position="1"/>
        <end position="75"/>
    </location>
</feature>
<keyword evidence="4" id="KW-1185">Reference proteome</keyword>
<dbReference type="GO" id="GO:0006487">
    <property type="term" value="P:protein N-linked glycosylation"/>
    <property type="evidence" value="ECO:0007669"/>
    <property type="project" value="TreeGrafter"/>
</dbReference>
<proteinExistence type="predicted"/>
<accession>A0A6A5KI61</accession>
<dbReference type="PANTHER" id="PTHR13132:SF29">
    <property type="entry name" value="ALPHA-(1,6)-FUCOSYLTRANSFERASE"/>
    <property type="match status" value="1"/>
</dbReference>
<evidence type="ECO:0000313" key="3">
    <source>
        <dbReference type="EMBL" id="KAF1836818.1"/>
    </source>
</evidence>
<name>A0A6A5KI61_9PLEO</name>
<protein>
    <submittedName>
        <fullName evidence="3">Uncharacterized protein</fullName>
    </submittedName>
</protein>